<protein>
    <submittedName>
        <fullName evidence="3">Uncharacterized protein</fullName>
    </submittedName>
</protein>
<feature type="transmembrane region" description="Helical" evidence="2">
    <location>
        <begin position="13"/>
        <end position="34"/>
    </location>
</feature>
<dbReference type="RefSeq" id="WP_210158704.1">
    <property type="nucleotide sequence ID" value="NZ_JAFCNB010000019.1"/>
</dbReference>
<evidence type="ECO:0000256" key="2">
    <source>
        <dbReference type="SAM" id="Phobius"/>
    </source>
</evidence>
<dbReference type="AlphaFoldDB" id="A0A940WU38"/>
<sequence length="82" mass="8734">MITNDLDLGTAELLLPTLGGVLLWVAILAVALLPSDARDRRAAREGSVTAPAALQDEQDKAGRLLRDDTDLTTPEPVPCPCR</sequence>
<feature type="compositionally biased region" description="Basic and acidic residues" evidence="1">
    <location>
        <begin position="57"/>
        <end position="69"/>
    </location>
</feature>
<dbReference type="EMBL" id="JAFCNB010000019">
    <property type="protein sequence ID" value="MBP2707445.1"/>
    <property type="molecule type" value="Genomic_DNA"/>
</dbReference>
<organism evidence="3 4">
    <name type="scientific">Microbispora oryzae</name>
    <dbReference type="NCBI Taxonomy" id="2806554"/>
    <lineage>
        <taxon>Bacteria</taxon>
        <taxon>Bacillati</taxon>
        <taxon>Actinomycetota</taxon>
        <taxon>Actinomycetes</taxon>
        <taxon>Streptosporangiales</taxon>
        <taxon>Streptosporangiaceae</taxon>
        <taxon>Microbispora</taxon>
    </lineage>
</organism>
<evidence type="ECO:0000256" key="1">
    <source>
        <dbReference type="SAM" id="MobiDB-lite"/>
    </source>
</evidence>
<accession>A0A940WU38</accession>
<evidence type="ECO:0000313" key="4">
    <source>
        <dbReference type="Proteomes" id="UP000674234"/>
    </source>
</evidence>
<keyword evidence="2" id="KW-1133">Transmembrane helix</keyword>
<keyword evidence="4" id="KW-1185">Reference proteome</keyword>
<feature type="region of interest" description="Disordered" evidence="1">
    <location>
        <begin position="38"/>
        <end position="82"/>
    </location>
</feature>
<comment type="caution">
    <text evidence="3">The sequence shown here is derived from an EMBL/GenBank/DDBJ whole genome shotgun (WGS) entry which is preliminary data.</text>
</comment>
<name>A0A940WU38_9ACTN</name>
<dbReference type="Proteomes" id="UP000674234">
    <property type="component" value="Unassembled WGS sequence"/>
</dbReference>
<keyword evidence="2" id="KW-0812">Transmembrane</keyword>
<gene>
    <name evidence="3" type="ORF">JOL79_27035</name>
</gene>
<keyword evidence="2" id="KW-0472">Membrane</keyword>
<proteinExistence type="predicted"/>
<reference evidence="3" key="1">
    <citation type="submission" date="2021-02" db="EMBL/GenBank/DDBJ databases">
        <title>Draft genome sequence of Microbispora sp. RL4-1S isolated from rice leaves in Thailand.</title>
        <authorList>
            <person name="Muangham S."/>
            <person name="Duangmal K."/>
        </authorList>
    </citation>
    <scope>NUCLEOTIDE SEQUENCE</scope>
    <source>
        <strain evidence="3">RL4-1S</strain>
    </source>
</reference>
<evidence type="ECO:0000313" key="3">
    <source>
        <dbReference type="EMBL" id="MBP2707445.1"/>
    </source>
</evidence>